<dbReference type="GO" id="GO:0005884">
    <property type="term" value="C:actin filament"/>
    <property type="evidence" value="ECO:0007669"/>
    <property type="project" value="TreeGrafter"/>
</dbReference>
<organism evidence="3 4">
    <name type="scientific">Penaeus vannamei</name>
    <name type="common">Whiteleg shrimp</name>
    <name type="synonym">Litopenaeus vannamei</name>
    <dbReference type="NCBI Taxonomy" id="6689"/>
    <lineage>
        <taxon>Eukaryota</taxon>
        <taxon>Metazoa</taxon>
        <taxon>Ecdysozoa</taxon>
        <taxon>Arthropoda</taxon>
        <taxon>Crustacea</taxon>
        <taxon>Multicrustacea</taxon>
        <taxon>Malacostraca</taxon>
        <taxon>Eumalacostraca</taxon>
        <taxon>Eucarida</taxon>
        <taxon>Decapoda</taxon>
        <taxon>Dendrobranchiata</taxon>
        <taxon>Penaeoidea</taxon>
        <taxon>Penaeidae</taxon>
        <taxon>Penaeus</taxon>
    </lineage>
</organism>
<feature type="transmembrane region" description="Helical" evidence="2">
    <location>
        <begin position="77"/>
        <end position="101"/>
    </location>
</feature>
<reference evidence="3 4" key="2">
    <citation type="submission" date="2019-01" db="EMBL/GenBank/DDBJ databases">
        <title>The decoding of complex shrimp genome reveals the adaptation for benthos swimmer, frequently molting mechanism and breeding impact on genome.</title>
        <authorList>
            <person name="Sun Y."/>
            <person name="Gao Y."/>
            <person name="Yu Y."/>
        </authorList>
    </citation>
    <scope>NUCLEOTIDE SEQUENCE [LARGE SCALE GENOMIC DNA]</scope>
    <source>
        <tissue evidence="3">Muscle</tissue>
    </source>
</reference>
<sequence>MSACHERSGHDIERHEVLPRTLGHLAPPLIVPGAKEQRQQERGDKSKALLSDVSQGRDAQGRETFLEVVGRFWDANIFTVIFVSSFSVSSPRLLCSLFFFISLSSPPLPFLPFLANLRTLFFLSLTFFLIFSLRPPSPSLQLSLFPPFFLPLQVLSFSLLLPFPSPSPYRLIPPPFLLPPFLLLPSSFPSLSSLPNRLSSLLSFLHALPPSLLSLHFPPPLHLLHLSLPSHPSILSLHLSSILPPFLPSRPPHLPVTSSFLFLSPPCPSFFSSSDSLLLVPFLSSFPSSSFSFLPPSPLKPFLLLPLLRLSLSSPLSLFSPPPLYITLSPSPLSIESALSTLSNPSPFSTHALPPLHIPLLVSPLLQQHPPPFPTSALPLLPHPSPPSNIHLPHNPLPPLPLSPSPPPASPCYMRATAMSEGDRRQTIL</sequence>
<evidence type="ECO:0000256" key="1">
    <source>
        <dbReference type="SAM" id="MobiDB-lite"/>
    </source>
</evidence>
<dbReference type="PANTHER" id="PTHR45691">
    <property type="entry name" value="PROTEIN DIAPHANOUS"/>
    <property type="match status" value="1"/>
</dbReference>
<keyword evidence="2" id="KW-1133">Transmembrane helix</keyword>
<feature type="transmembrane region" description="Helical" evidence="2">
    <location>
        <begin position="144"/>
        <end position="164"/>
    </location>
</feature>
<accession>A0A3R7PW31</accession>
<keyword evidence="2" id="KW-0472">Membrane</keyword>
<dbReference type="PANTHER" id="PTHR45691:SF6">
    <property type="entry name" value="PROTEIN DIAPHANOUS"/>
    <property type="match status" value="1"/>
</dbReference>
<proteinExistence type="predicted"/>
<feature type="region of interest" description="Disordered" evidence="1">
    <location>
        <begin position="389"/>
        <end position="414"/>
    </location>
</feature>
<reference evidence="3 4" key="1">
    <citation type="submission" date="2018-04" db="EMBL/GenBank/DDBJ databases">
        <authorList>
            <person name="Zhang X."/>
            <person name="Yuan J."/>
            <person name="Li F."/>
            <person name="Xiang J."/>
        </authorList>
    </citation>
    <scope>NUCLEOTIDE SEQUENCE [LARGE SCALE GENOMIC DNA]</scope>
    <source>
        <tissue evidence="3">Muscle</tissue>
    </source>
</reference>
<protein>
    <submittedName>
        <fullName evidence="3">Uncharacterized protein</fullName>
    </submittedName>
</protein>
<dbReference type="EMBL" id="QCYY01004264">
    <property type="protein sequence ID" value="ROT61266.1"/>
    <property type="molecule type" value="Genomic_DNA"/>
</dbReference>
<gene>
    <name evidence="3" type="ORF">C7M84_020969</name>
</gene>
<evidence type="ECO:0000256" key="2">
    <source>
        <dbReference type="SAM" id="Phobius"/>
    </source>
</evidence>
<feature type="region of interest" description="Disordered" evidence="1">
    <location>
        <begin position="34"/>
        <end position="55"/>
    </location>
</feature>
<evidence type="ECO:0000313" key="3">
    <source>
        <dbReference type="EMBL" id="ROT61266.1"/>
    </source>
</evidence>
<name>A0A3R7PW31_PENVA</name>
<dbReference type="InterPro" id="IPR051412">
    <property type="entry name" value="Formin_Homology_Diaphanous_sf"/>
</dbReference>
<feature type="compositionally biased region" description="Pro residues" evidence="1">
    <location>
        <begin position="395"/>
        <end position="410"/>
    </location>
</feature>
<evidence type="ECO:0000313" key="4">
    <source>
        <dbReference type="Proteomes" id="UP000283509"/>
    </source>
</evidence>
<feature type="compositionally biased region" description="Basic and acidic residues" evidence="1">
    <location>
        <begin position="35"/>
        <end position="47"/>
    </location>
</feature>
<feature type="transmembrane region" description="Helical" evidence="2">
    <location>
        <begin position="113"/>
        <end position="132"/>
    </location>
</feature>
<keyword evidence="2" id="KW-0812">Transmembrane</keyword>
<dbReference type="AlphaFoldDB" id="A0A3R7PW31"/>
<keyword evidence="4" id="KW-1185">Reference proteome</keyword>
<comment type="caution">
    <text evidence="3">The sequence shown here is derived from an EMBL/GenBank/DDBJ whole genome shotgun (WGS) entry which is preliminary data.</text>
</comment>
<dbReference type="Proteomes" id="UP000283509">
    <property type="component" value="Unassembled WGS sequence"/>
</dbReference>
<dbReference type="GO" id="GO:0030041">
    <property type="term" value="P:actin filament polymerization"/>
    <property type="evidence" value="ECO:0007669"/>
    <property type="project" value="TreeGrafter"/>
</dbReference>